<dbReference type="EMBL" id="GL453109">
    <property type="protein sequence ID" value="EFN76496.1"/>
    <property type="molecule type" value="Genomic_DNA"/>
</dbReference>
<sequence length="120" mass="13168">MDPASCYGCMGRGDMPPLESMPRRPAPRGDRAGAGPLTRRAWLVNPEGSGSVASVTVMRPHVCTTAGLEDSRSWSSLRLNRWMRATTHHPSCDQWYNTWCPESLGHTIGGGPSRREYLGV</sequence>
<dbReference type="Proteomes" id="UP000008237">
    <property type="component" value="Unassembled WGS sequence"/>
</dbReference>
<evidence type="ECO:0000313" key="3">
    <source>
        <dbReference type="Proteomes" id="UP000008237"/>
    </source>
</evidence>
<evidence type="ECO:0000313" key="2">
    <source>
        <dbReference type="EMBL" id="EFN76496.1"/>
    </source>
</evidence>
<feature type="region of interest" description="Disordered" evidence="1">
    <location>
        <begin position="14"/>
        <end position="37"/>
    </location>
</feature>
<gene>
    <name evidence="2" type="ORF">EAI_04812</name>
</gene>
<dbReference type="InParanoid" id="E2C6D4"/>
<protein>
    <submittedName>
        <fullName evidence="2">Uncharacterized protein</fullName>
    </submittedName>
</protein>
<dbReference type="AlphaFoldDB" id="E2C6D4"/>
<keyword evidence="3" id="KW-1185">Reference proteome</keyword>
<organism evidence="3">
    <name type="scientific">Harpegnathos saltator</name>
    <name type="common">Jerdon's jumping ant</name>
    <dbReference type="NCBI Taxonomy" id="610380"/>
    <lineage>
        <taxon>Eukaryota</taxon>
        <taxon>Metazoa</taxon>
        <taxon>Ecdysozoa</taxon>
        <taxon>Arthropoda</taxon>
        <taxon>Hexapoda</taxon>
        <taxon>Insecta</taxon>
        <taxon>Pterygota</taxon>
        <taxon>Neoptera</taxon>
        <taxon>Endopterygota</taxon>
        <taxon>Hymenoptera</taxon>
        <taxon>Apocrita</taxon>
        <taxon>Aculeata</taxon>
        <taxon>Formicoidea</taxon>
        <taxon>Formicidae</taxon>
        <taxon>Ponerinae</taxon>
        <taxon>Ponerini</taxon>
        <taxon>Harpegnathos</taxon>
    </lineage>
</organism>
<evidence type="ECO:0000256" key="1">
    <source>
        <dbReference type="SAM" id="MobiDB-lite"/>
    </source>
</evidence>
<proteinExistence type="predicted"/>
<accession>E2C6D4</accession>
<reference evidence="2 3" key="1">
    <citation type="journal article" date="2010" name="Science">
        <title>Genomic comparison of the ants Camponotus floridanus and Harpegnathos saltator.</title>
        <authorList>
            <person name="Bonasio R."/>
            <person name="Zhang G."/>
            <person name="Ye C."/>
            <person name="Mutti N.S."/>
            <person name="Fang X."/>
            <person name="Qin N."/>
            <person name="Donahue G."/>
            <person name="Yang P."/>
            <person name="Li Q."/>
            <person name="Li C."/>
            <person name="Zhang P."/>
            <person name="Huang Z."/>
            <person name="Berger S.L."/>
            <person name="Reinberg D."/>
            <person name="Wang J."/>
            <person name="Liebig J."/>
        </authorList>
    </citation>
    <scope>NUCLEOTIDE SEQUENCE [LARGE SCALE GENOMIC DNA]</scope>
    <source>
        <strain evidence="2 3">R22 G/1</strain>
    </source>
</reference>
<name>E2C6D4_HARSA</name>